<dbReference type="Pfam" id="PF13358">
    <property type="entry name" value="DDE_3"/>
    <property type="match status" value="1"/>
</dbReference>
<dbReference type="Proteomes" id="UP000502699">
    <property type="component" value="Chromosome"/>
</dbReference>
<feature type="domain" description="Tc1-like transposase DDE" evidence="2">
    <location>
        <begin position="58"/>
        <end position="137"/>
    </location>
</feature>
<dbReference type="AlphaFoldDB" id="A0A6G7VF81"/>
<name>A0A6G7VF81_9GAMM</name>
<dbReference type="GO" id="GO:0003676">
    <property type="term" value="F:nucleic acid binding"/>
    <property type="evidence" value="ECO:0007669"/>
    <property type="project" value="InterPro"/>
</dbReference>
<evidence type="ECO:0000313" key="3">
    <source>
        <dbReference type="EMBL" id="QIK38535.1"/>
    </source>
</evidence>
<proteinExistence type="predicted"/>
<reference evidence="4" key="1">
    <citation type="submission" date="2020-01" db="EMBL/GenBank/DDBJ databases">
        <title>Caldichromatium gen. nov., sp. nov., a thermophilic purple sulfur bacterium member of the family Chromatiaceae isolated from Nakabusa hot spring, Japan.</title>
        <authorList>
            <person name="Saini M.K."/>
            <person name="Hanada S."/>
            <person name="Tank M."/>
        </authorList>
    </citation>
    <scope>NUCLEOTIDE SEQUENCE [LARGE SCALE GENOMIC DNA]</scope>
    <source>
        <strain evidence="4">No.7</strain>
    </source>
</reference>
<evidence type="ECO:0000259" key="2">
    <source>
        <dbReference type="Pfam" id="PF13358"/>
    </source>
</evidence>
<evidence type="ECO:0000313" key="4">
    <source>
        <dbReference type="Proteomes" id="UP000502699"/>
    </source>
</evidence>
<evidence type="ECO:0000256" key="1">
    <source>
        <dbReference type="SAM" id="MobiDB-lite"/>
    </source>
</evidence>
<accession>A0A6G7VF81</accession>
<gene>
    <name evidence="3" type="ORF">GWK36_11680</name>
</gene>
<dbReference type="InterPro" id="IPR038717">
    <property type="entry name" value="Tc1-like_DDE_dom"/>
</dbReference>
<sequence length="159" mass="17670">MEPGCGHRLAQPRRPTAIGQPGSQPARLAGSKLEVLTFADAGCCARAQCHSTQIVHYFRLFPGSIKSPQLVEFLIALTRQIKGKLLIIWDGLMAHKSQLLREFVASKGDHIVLDYLPAYAPELNPVEYVWGYLKNREIASLYKKGHHNLCPLANTGRNP</sequence>
<feature type="region of interest" description="Disordered" evidence="1">
    <location>
        <begin position="1"/>
        <end position="24"/>
    </location>
</feature>
<organism evidence="3 4">
    <name type="scientific">Caldichromatium japonicum</name>
    <dbReference type="NCBI Taxonomy" id="2699430"/>
    <lineage>
        <taxon>Bacteria</taxon>
        <taxon>Pseudomonadati</taxon>
        <taxon>Pseudomonadota</taxon>
        <taxon>Gammaproteobacteria</taxon>
        <taxon>Chromatiales</taxon>
        <taxon>Chromatiaceae</taxon>
        <taxon>Caldichromatium</taxon>
    </lineage>
</organism>
<protein>
    <recommendedName>
        <fullName evidence="2">Tc1-like transposase DDE domain-containing protein</fullName>
    </recommendedName>
</protein>
<dbReference type="InterPro" id="IPR036397">
    <property type="entry name" value="RNaseH_sf"/>
</dbReference>
<dbReference type="Gene3D" id="3.30.420.10">
    <property type="entry name" value="Ribonuclease H-like superfamily/Ribonuclease H"/>
    <property type="match status" value="1"/>
</dbReference>
<dbReference type="EMBL" id="CP048029">
    <property type="protein sequence ID" value="QIK38535.1"/>
    <property type="molecule type" value="Genomic_DNA"/>
</dbReference>
<dbReference type="RefSeq" id="WP_166271315.1">
    <property type="nucleotide sequence ID" value="NZ_CP048029.1"/>
</dbReference>
<dbReference type="KEGG" id="cjap:GWK36_11680"/>
<keyword evidence="4" id="KW-1185">Reference proteome</keyword>